<dbReference type="Proteomes" id="UP001500879">
    <property type="component" value="Unassembled WGS sequence"/>
</dbReference>
<evidence type="ECO:0000313" key="1">
    <source>
        <dbReference type="EMBL" id="GAA0402681.1"/>
    </source>
</evidence>
<reference evidence="1 2" key="1">
    <citation type="journal article" date="2019" name="Int. J. Syst. Evol. Microbiol.">
        <title>The Global Catalogue of Microorganisms (GCM) 10K type strain sequencing project: providing services to taxonomists for standard genome sequencing and annotation.</title>
        <authorList>
            <consortium name="The Broad Institute Genomics Platform"/>
            <consortium name="The Broad Institute Genome Sequencing Center for Infectious Disease"/>
            <person name="Wu L."/>
            <person name="Ma J."/>
        </authorList>
    </citation>
    <scope>NUCLEOTIDE SEQUENCE [LARGE SCALE GENOMIC DNA]</scope>
    <source>
        <strain evidence="1 2">JCM 4788</strain>
    </source>
</reference>
<keyword evidence="2" id="KW-1185">Reference proteome</keyword>
<proteinExistence type="predicted"/>
<name>A0ABN0YPN8_9ACTN</name>
<protein>
    <submittedName>
        <fullName evidence="1">Uncharacterized protein</fullName>
    </submittedName>
</protein>
<organism evidence="1 2">
    <name type="scientific">Streptomyces luteireticuli</name>
    <dbReference type="NCBI Taxonomy" id="173858"/>
    <lineage>
        <taxon>Bacteria</taxon>
        <taxon>Bacillati</taxon>
        <taxon>Actinomycetota</taxon>
        <taxon>Actinomycetes</taxon>
        <taxon>Kitasatosporales</taxon>
        <taxon>Streptomycetaceae</taxon>
        <taxon>Streptomyces</taxon>
    </lineage>
</organism>
<evidence type="ECO:0000313" key="2">
    <source>
        <dbReference type="Proteomes" id="UP001500879"/>
    </source>
</evidence>
<sequence length="84" mass="9530">MPDAVVLTLIEVTAATVQRGDLLEIGQRQFEVTEFHDAPHDGKYVCFASGEALLMRTGTRLFAMREIRVRTRRAWPMLRAKGAR</sequence>
<dbReference type="RefSeq" id="WP_344023145.1">
    <property type="nucleotide sequence ID" value="NZ_BAAABX010000025.1"/>
</dbReference>
<accession>A0ABN0YPN8</accession>
<comment type="caution">
    <text evidence="1">The sequence shown here is derived from an EMBL/GenBank/DDBJ whole genome shotgun (WGS) entry which is preliminary data.</text>
</comment>
<gene>
    <name evidence="1" type="ORF">GCM10010357_24630</name>
</gene>
<dbReference type="EMBL" id="BAAABX010000025">
    <property type="protein sequence ID" value="GAA0402681.1"/>
    <property type="molecule type" value="Genomic_DNA"/>
</dbReference>